<dbReference type="Gene3D" id="2.120.10.30">
    <property type="entry name" value="TolB, C-terminal domain"/>
    <property type="match status" value="2"/>
</dbReference>
<reference evidence="4" key="1">
    <citation type="journal article" date="2019" name="Int. J. Syst. Evol. Microbiol.">
        <title>The Global Catalogue of Microorganisms (GCM) 10K type strain sequencing project: providing services to taxonomists for standard genome sequencing and annotation.</title>
        <authorList>
            <consortium name="The Broad Institute Genomics Platform"/>
            <consortium name="The Broad Institute Genome Sequencing Center for Infectious Disease"/>
            <person name="Wu L."/>
            <person name="Ma J."/>
        </authorList>
    </citation>
    <scope>NUCLEOTIDE SEQUENCE [LARGE SCALE GENOMIC DNA]</scope>
    <source>
        <strain evidence="4">JCM 9651</strain>
    </source>
</reference>
<name>A0ABP6SJM8_9ACTN</name>
<keyword evidence="2" id="KW-0732">Signal</keyword>
<evidence type="ECO:0000313" key="3">
    <source>
        <dbReference type="EMBL" id="GAA3378104.1"/>
    </source>
</evidence>
<feature type="signal peptide" evidence="2">
    <location>
        <begin position="1"/>
        <end position="41"/>
    </location>
</feature>
<evidence type="ECO:0000256" key="2">
    <source>
        <dbReference type="SAM" id="SignalP"/>
    </source>
</evidence>
<feature type="chain" id="PRO_5045709350" evidence="2">
    <location>
        <begin position="42"/>
        <end position="436"/>
    </location>
</feature>
<dbReference type="SUPFAM" id="SSF69304">
    <property type="entry name" value="Tricorn protease N-terminal domain"/>
    <property type="match status" value="2"/>
</dbReference>
<dbReference type="EMBL" id="BAAAYL010000001">
    <property type="protein sequence ID" value="GAA3378104.1"/>
    <property type="molecule type" value="Genomic_DNA"/>
</dbReference>
<dbReference type="PANTHER" id="PTHR36842:SF2">
    <property type="entry name" value="SLR0505 PROTEIN"/>
    <property type="match status" value="1"/>
</dbReference>
<comment type="similarity">
    <text evidence="1">Belongs to the TolB family.</text>
</comment>
<dbReference type="RefSeq" id="WP_345042722.1">
    <property type="nucleotide sequence ID" value="NZ_BAAAYL010000001.1"/>
</dbReference>
<sequence>MFTGTFTSGRTVPGMRGRAAATAALALAAVLPALSAAPAHAEVAPGYERVNVSSTGEAQGGMSTDQETALSADGRFVAFTSKAANLVPGDTNGVMDVFVRDRTSGTTERVSVSGSGAQGTAASHQGHLVISPDGRYVAFSSDADNLVPGDANGKADLFLRDRQTGSTTRIASGYNAGWSYAVSFSPDGRYLAHEVPKSGVVLRDLVTGTTENLGSFSVYGLSLSADARSVAFASADSTLVPNDTNEDADIFVLDRQTSAITRVSVNSAGQQALSYTGSTAPSISADGRFVAFESGADNLVRYDTNQSDDIFVRDRQNNTTERVNLTLDGEEPTQDWLYDMGALAPQISADGRYVLFNSDHANMIPGTDPYAVPARIFLRDRQTGTTSVVDGPVTATKSSFRPSMASDGRTIAFSSDNDTLVPGDTNNAADVFVRTY</sequence>
<proteinExistence type="inferred from homology"/>
<evidence type="ECO:0000313" key="4">
    <source>
        <dbReference type="Proteomes" id="UP001499990"/>
    </source>
</evidence>
<accession>A0ABP6SJM8</accession>
<dbReference type="Pfam" id="PF07676">
    <property type="entry name" value="PD40"/>
    <property type="match status" value="4"/>
</dbReference>
<evidence type="ECO:0000256" key="1">
    <source>
        <dbReference type="ARBA" id="ARBA00009820"/>
    </source>
</evidence>
<gene>
    <name evidence="3" type="ORF">GCM10020367_56330</name>
</gene>
<dbReference type="PANTHER" id="PTHR36842">
    <property type="entry name" value="PROTEIN TOLB HOMOLOG"/>
    <property type="match status" value="1"/>
</dbReference>
<dbReference type="InterPro" id="IPR011659">
    <property type="entry name" value="WD40"/>
</dbReference>
<keyword evidence="4" id="KW-1185">Reference proteome</keyword>
<dbReference type="InterPro" id="IPR011042">
    <property type="entry name" value="6-blade_b-propeller_TolB-like"/>
</dbReference>
<protein>
    <submittedName>
        <fullName evidence="3">PD40 domain-containing protein</fullName>
    </submittedName>
</protein>
<comment type="caution">
    <text evidence="3">The sequence shown here is derived from an EMBL/GenBank/DDBJ whole genome shotgun (WGS) entry which is preliminary data.</text>
</comment>
<organism evidence="3 4">
    <name type="scientific">Streptomyces sannanensis</name>
    <dbReference type="NCBI Taxonomy" id="285536"/>
    <lineage>
        <taxon>Bacteria</taxon>
        <taxon>Bacillati</taxon>
        <taxon>Actinomycetota</taxon>
        <taxon>Actinomycetes</taxon>
        <taxon>Kitasatosporales</taxon>
        <taxon>Streptomycetaceae</taxon>
        <taxon>Streptomyces</taxon>
    </lineage>
</organism>
<dbReference type="Proteomes" id="UP001499990">
    <property type="component" value="Unassembled WGS sequence"/>
</dbReference>